<evidence type="ECO:0000313" key="1">
    <source>
        <dbReference type="EMBL" id="KKN43259.1"/>
    </source>
</evidence>
<sequence>MADLRSLAPGTITLRKIGEPEIDSRARLAKRYKSGHPELLCMRPFGALAVLPELNFLV</sequence>
<accession>A0A0F9QLG3</accession>
<organism evidence="1">
    <name type="scientific">marine sediment metagenome</name>
    <dbReference type="NCBI Taxonomy" id="412755"/>
    <lineage>
        <taxon>unclassified sequences</taxon>
        <taxon>metagenomes</taxon>
        <taxon>ecological metagenomes</taxon>
    </lineage>
</organism>
<protein>
    <submittedName>
        <fullName evidence="1">Uncharacterized protein</fullName>
    </submittedName>
</protein>
<name>A0A0F9QLG3_9ZZZZ</name>
<gene>
    <name evidence="1" type="ORF">LCGC14_0704930</name>
</gene>
<dbReference type="AlphaFoldDB" id="A0A0F9QLG3"/>
<proteinExistence type="predicted"/>
<comment type="caution">
    <text evidence="1">The sequence shown here is derived from an EMBL/GenBank/DDBJ whole genome shotgun (WGS) entry which is preliminary data.</text>
</comment>
<dbReference type="EMBL" id="LAZR01001523">
    <property type="protein sequence ID" value="KKN43259.1"/>
    <property type="molecule type" value="Genomic_DNA"/>
</dbReference>
<reference evidence="1" key="1">
    <citation type="journal article" date="2015" name="Nature">
        <title>Complex archaea that bridge the gap between prokaryotes and eukaryotes.</title>
        <authorList>
            <person name="Spang A."/>
            <person name="Saw J.H."/>
            <person name="Jorgensen S.L."/>
            <person name="Zaremba-Niedzwiedzka K."/>
            <person name="Martijn J."/>
            <person name="Lind A.E."/>
            <person name="van Eijk R."/>
            <person name="Schleper C."/>
            <person name="Guy L."/>
            <person name="Ettema T.J."/>
        </authorList>
    </citation>
    <scope>NUCLEOTIDE SEQUENCE</scope>
</reference>